<proteinExistence type="predicted"/>
<sequence length="102" mass="11614">MKDRKQKKTPSITSIQAQLVDNLDSKQLFQIDEAILQNVTHDWRKVAMVAGMAMIQNKGHLKGVPDVFYARRIEMLASDGKFEISGDAMEMRHSEVRLPTKT</sequence>
<evidence type="ECO:0000259" key="1">
    <source>
        <dbReference type="Pfam" id="PF12395"/>
    </source>
</evidence>
<evidence type="ECO:0000313" key="3">
    <source>
        <dbReference type="Proteomes" id="UP001629230"/>
    </source>
</evidence>
<dbReference type="Pfam" id="PF12395">
    <property type="entry name" value="DUF3658"/>
    <property type="match status" value="1"/>
</dbReference>
<dbReference type="InterPro" id="IPR022123">
    <property type="entry name" value="DUF3658"/>
</dbReference>
<accession>A0ABW9AXK1</accession>
<keyword evidence="3" id="KW-1185">Reference proteome</keyword>
<gene>
    <name evidence="2" type="ORF">PQR57_30530</name>
</gene>
<evidence type="ECO:0000313" key="2">
    <source>
        <dbReference type="EMBL" id="MFM0005325.1"/>
    </source>
</evidence>
<name>A0ABW9AXK1_9BURK</name>
<dbReference type="Proteomes" id="UP001629230">
    <property type="component" value="Unassembled WGS sequence"/>
</dbReference>
<protein>
    <submittedName>
        <fullName evidence="2">DUF3658 domain-containing protein</fullName>
    </submittedName>
</protein>
<reference evidence="2 3" key="1">
    <citation type="journal article" date="2024" name="Chem. Sci.">
        <title>Discovery of megapolipeptins by genome mining of a Burkholderiales bacteria collection.</title>
        <authorList>
            <person name="Paulo B.S."/>
            <person name="Recchia M.J.J."/>
            <person name="Lee S."/>
            <person name="Fergusson C.H."/>
            <person name="Romanowski S.B."/>
            <person name="Hernandez A."/>
            <person name="Krull N."/>
            <person name="Liu D.Y."/>
            <person name="Cavanagh H."/>
            <person name="Bos A."/>
            <person name="Gray C.A."/>
            <person name="Murphy B.T."/>
            <person name="Linington R.G."/>
            <person name="Eustaquio A.S."/>
        </authorList>
    </citation>
    <scope>NUCLEOTIDE SEQUENCE [LARGE SCALE GENOMIC DNA]</scope>
    <source>
        <strain evidence="2 3">RL17-350-BIC-A</strain>
    </source>
</reference>
<comment type="caution">
    <text evidence="2">The sequence shown here is derived from an EMBL/GenBank/DDBJ whole genome shotgun (WGS) entry which is preliminary data.</text>
</comment>
<feature type="domain" description="DUF3658" evidence="1">
    <location>
        <begin position="23"/>
        <end position="94"/>
    </location>
</feature>
<dbReference type="RefSeq" id="WP_408180073.1">
    <property type="nucleotide sequence ID" value="NZ_JAQQEZ010000028.1"/>
</dbReference>
<organism evidence="2 3">
    <name type="scientific">Paraburkholderia dipogonis</name>
    <dbReference type="NCBI Taxonomy" id="1211383"/>
    <lineage>
        <taxon>Bacteria</taxon>
        <taxon>Pseudomonadati</taxon>
        <taxon>Pseudomonadota</taxon>
        <taxon>Betaproteobacteria</taxon>
        <taxon>Burkholderiales</taxon>
        <taxon>Burkholderiaceae</taxon>
        <taxon>Paraburkholderia</taxon>
    </lineage>
</organism>
<dbReference type="EMBL" id="JAQQEZ010000028">
    <property type="protein sequence ID" value="MFM0005325.1"/>
    <property type="molecule type" value="Genomic_DNA"/>
</dbReference>